<dbReference type="InterPro" id="IPR026960">
    <property type="entry name" value="RVT-Znf"/>
</dbReference>
<evidence type="ECO:0000259" key="1">
    <source>
        <dbReference type="Pfam" id="PF13966"/>
    </source>
</evidence>
<accession>A0AAW2JKI9</accession>
<sequence length="146" mass="17088">MVVQIRGWQTHSGRILHTPSYEIFHPQGPKVGWSSLLLGPFKIPRNTFILCLAILEKLSTLDKPWLTGLPNACILCDMGQTESHEHLFFTYQYSSRCIMAIRREIRFLWPQRRWKKGVAWAARRWRGRHVVNATYRASLASLVYHI</sequence>
<name>A0AAW2JKI9_SESRA</name>
<dbReference type="EMBL" id="JACGWJ010000140">
    <property type="protein sequence ID" value="KAL0294697.1"/>
    <property type="molecule type" value="Genomic_DNA"/>
</dbReference>
<dbReference type="Pfam" id="PF13966">
    <property type="entry name" value="zf-RVT"/>
    <property type="match status" value="1"/>
</dbReference>
<feature type="domain" description="Reverse transcriptase zinc-binding" evidence="1">
    <location>
        <begin position="20"/>
        <end position="94"/>
    </location>
</feature>
<comment type="caution">
    <text evidence="2">The sequence shown here is derived from an EMBL/GenBank/DDBJ whole genome shotgun (WGS) entry which is preliminary data.</text>
</comment>
<proteinExistence type="predicted"/>
<organism evidence="2">
    <name type="scientific">Sesamum radiatum</name>
    <name type="common">Black benniseed</name>
    <dbReference type="NCBI Taxonomy" id="300843"/>
    <lineage>
        <taxon>Eukaryota</taxon>
        <taxon>Viridiplantae</taxon>
        <taxon>Streptophyta</taxon>
        <taxon>Embryophyta</taxon>
        <taxon>Tracheophyta</taxon>
        <taxon>Spermatophyta</taxon>
        <taxon>Magnoliopsida</taxon>
        <taxon>eudicotyledons</taxon>
        <taxon>Gunneridae</taxon>
        <taxon>Pentapetalae</taxon>
        <taxon>asterids</taxon>
        <taxon>lamiids</taxon>
        <taxon>Lamiales</taxon>
        <taxon>Pedaliaceae</taxon>
        <taxon>Sesamum</taxon>
    </lineage>
</organism>
<evidence type="ECO:0000313" key="2">
    <source>
        <dbReference type="EMBL" id="KAL0294697.1"/>
    </source>
</evidence>
<reference evidence="2" key="2">
    <citation type="journal article" date="2024" name="Plant">
        <title>Genomic evolution and insights into agronomic trait innovations of Sesamum species.</title>
        <authorList>
            <person name="Miao H."/>
            <person name="Wang L."/>
            <person name="Qu L."/>
            <person name="Liu H."/>
            <person name="Sun Y."/>
            <person name="Le M."/>
            <person name="Wang Q."/>
            <person name="Wei S."/>
            <person name="Zheng Y."/>
            <person name="Lin W."/>
            <person name="Duan Y."/>
            <person name="Cao H."/>
            <person name="Xiong S."/>
            <person name="Wang X."/>
            <person name="Wei L."/>
            <person name="Li C."/>
            <person name="Ma Q."/>
            <person name="Ju M."/>
            <person name="Zhao R."/>
            <person name="Li G."/>
            <person name="Mu C."/>
            <person name="Tian Q."/>
            <person name="Mei H."/>
            <person name="Zhang T."/>
            <person name="Gao T."/>
            <person name="Zhang H."/>
        </authorList>
    </citation>
    <scope>NUCLEOTIDE SEQUENCE</scope>
    <source>
        <strain evidence="2">G02</strain>
    </source>
</reference>
<gene>
    <name evidence="2" type="ORF">Sradi_6873300</name>
</gene>
<reference evidence="2" key="1">
    <citation type="submission" date="2020-06" db="EMBL/GenBank/DDBJ databases">
        <authorList>
            <person name="Li T."/>
            <person name="Hu X."/>
            <person name="Zhang T."/>
            <person name="Song X."/>
            <person name="Zhang H."/>
            <person name="Dai N."/>
            <person name="Sheng W."/>
            <person name="Hou X."/>
            <person name="Wei L."/>
        </authorList>
    </citation>
    <scope>NUCLEOTIDE SEQUENCE</scope>
    <source>
        <strain evidence="2">G02</strain>
        <tissue evidence="2">Leaf</tissue>
    </source>
</reference>
<protein>
    <recommendedName>
        <fullName evidence="1">Reverse transcriptase zinc-binding domain-containing protein</fullName>
    </recommendedName>
</protein>
<dbReference type="AlphaFoldDB" id="A0AAW2JKI9"/>